<accession>A0A9P6MPC9</accession>
<sequence>MDAIQDLYKNYHSTESTWIQSLSQASQYGAASSPSIQDCSLHYGELGFLLAGLKPCVLIQLPSPDLTHSLYQHVLVSKWMQLASYKEQQQSQSLGLNCHLITKDVRSPEMSLQGCILVWSDRTVQSHPQSLRIRRGISLLCSSQTQKDPPAAGTNNETAVKDINTQSISEQDLAVMLDLPGRLPESEKEMHQMIEVSYWHQGDVDVANGQNDKATAEESPTLLTAFAAQPDQVSSIQIHFKRYRDTVREIFGMQLKLHIQSMADLE</sequence>
<dbReference type="Proteomes" id="UP000703661">
    <property type="component" value="Unassembled WGS sequence"/>
</dbReference>
<proteinExistence type="predicted"/>
<dbReference type="EMBL" id="JAAAID010001870">
    <property type="protein sequence ID" value="KAG0008551.1"/>
    <property type="molecule type" value="Genomic_DNA"/>
</dbReference>
<evidence type="ECO:0000313" key="2">
    <source>
        <dbReference type="Proteomes" id="UP000703661"/>
    </source>
</evidence>
<protein>
    <submittedName>
        <fullName evidence="1">Uncharacterized protein</fullName>
    </submittedName>
</protein>
<comment type="caution">
    <text evidence="1">The sequence shown here is derived from an EMBL/GenBank/DDBJ whole genome shotgun (WGS) entry which is preliminary data.</text>
</comment>
<reference evidence="1" key="1">
    <citation type="journal article" date="2020" name="Fungal Divers.">
        <title>Resolving the Mortierellaceae phylogeny through synthesis of multi-gene phylogenetics and phylogenomics.</title>
        <authorList>
            <person name="Vandepol N."/>
            <person name="Liber J."/>
            <person name="Desiro A."/>
            <person name="Na H."/>
            <person name="Kennedy M."/>
            <person name="Barry K."/>
            <person name="Grigoriev I.V."/>
            <person name="Miller A.N."/>
            <person name="O'Donnell K."/>
            <person name="Stajich J.E."/>
            <person name="Bonito G."/>
        </authorList>
    </citation>
    <scope>NUCLEOTIDE SEQUENCE</scope>
    <source>
        <strain evidence="1">NRRL 2769</strain>
    </source>
</reference>
<dbReference type="AlphaFoldDB" id="A0A9P6MPC9"/>
<organism evidence="1 2">
    <name type="scientific">Entomortierella chlamydospora</name>
    <dbReference type="NCBI Taxonomy" id="101097"/>
    <lineage>
        <taxon>Eukaryota</taxon>
        <taxon>Fungi</taxon>
        <taxon>Fungi incertae sedis</taxon>
        <taxon>Mucoromycota</taxon>
        <taxon>Mortierellomycotina</taxon>
        <taxon>Mortierellomycetes</taxon>
        <taxon>Mortierellales</taxon>
        <taxon>Mortierellaceae</taxon>
        <taxon>Entomortierella</taxon>
    </lineage>
</organism>
<gene>
    <name evidence="1" type="ORF">BGZ80_003320</name>
</gene>
<name>A0A9P6MPC9_9FUNG</name>
<evidence type="ECO:0000313" key="1">
    <source>
        <dbReference type="EMBL" id="KAG0008551.1"/>
    </source>
</evidence>
<keyword evidence="2" id="KW-1185">Reference proteome</keyword>